<sequence length="331" mass="36378">MTLTPLQLAAIVSAGVPGIYPVGASAVLDDTADFDSAIIVDSTNRRWRVRAPRRPDASMRLEAEHLILQSFTPGLRARLPFQVPTVVGTVPYQDGSVFIYTHIPGTSYEVDDLAAQNGHTAEGQDNLAVSLGKILATLHTMPHDLVFEAGLPSYNSEEIRRRRSVELERVAQTGKIPADLLAHWRSVLSPGPTWQFQAHVIHGDMNSDNLVLDGAKIVEVTGWSDVQVGDPAQDFAWLFSCSDQGFTDSVLDAYQRQMRPEPDEHLIQRAHFYAEFAIAQWLAHGAEIGDDDIVQHAVAMLLDVQDGLRATGGLLGQEEEEDIPQVIDDED</sequence>
<organism evidence="2 3">
    <name type="scientific">Rothia dentocariosa</name>
    <dbReference type="NCBI Taxonomy" id="2047"/>
    <lineage>
        <taxon>Bacteria</taxon>
        <taxon>Bacillati</taxon>
        <taxon>Actinomycetota</taxon>
        <taxon>Actinomycetes</taxon>
        <taxon>Micrococcales</taxon>
        <taxon>Micrococcaceae</taxon>
        <taxon>Rothia</taxon>
    </lineage>
</organism>
<dbReference type="EMBL" id="PDEV01000001">
    <property type="protein sequence ID" value="PEN17088.1"/>
    <property type="molecule type" value="Genomic_DNA"/>
</dbReference>
<accession>A0A2A8D918</accession>
<keyword evidence="3" id="KW-1185">Reference proteome</keyword>
<dbReference type="PANTHER" id="PTHR21310">
    <property type="entry name" value="AMINOGLYCOSIDE PHOSPHOTRANSFERASE-RELATED-RELATED"/>
    <property type="match status" value="1"/>
</dbReference>
<dbReference type="AlphaFoldDB" id="A0A2A8D918"/>
<dbReference type="RefSeq" id="WP_098042374.1">
    <property type="nucleotide sequence ID" value="NZ_JAOVAJ010000010.1"/>
</dbReference>
<evidence type="ECO:0000259" key="1">
    <source>
        <dbReference type="Pfam" id="PF01636"/>
    </source>
</evidence>
<protein>
    <submittedName>
        <fullName evidence="2">Aminoglycoside phosphotransferase</fullName>
    </submittedName>
</protein>
<dbReference type="Gene3D" id="3.30.200.20">
    <property type="entry name" value="Phosphorylase Kinase, domain 1"/>
    <property type="match status" value="1"/>
</dbReference>
<feature type="domain" description="Aminoglycoside phosphotransferase" evidence="1">
    <location>
        <begin position="33"/>
        <end position="259"/>
    </location>
</feature>
<dbReference type="InterPro" id="IPR011009">
    <property type="entry name" value="Kinase-like_dom_sf"/>
</dbReference>
<dbReference type="CDD" id="cd05152">
    <property type="entry name" value="MPH2"/>
    <property type="match status" value="1"/>
</dbReference>
<reference evidence="2" key="1">
    <citation type="submission" date="2017-10" db="EMBL/GenBank/DDBJ databases">
        <title>Kefir isolates.</title>
        <authorList>
            <person name="Kim Y."/>
            <person name="Blasche S."/>
        </authorList>
    </citation>
    <scope>NUCLEOTIDE SEQUENCE [LARGE SCALE GENOMIC DNA]</scope>
    <source>
        <strain evidence="2">OG2-2</strain>
    </source>
</reference>
<dbReference type="Pfam" id="PF01636">
    <property type="entry name" value="APH"/>
    <property type="match status" value="1"/>
</dbReference>
<evidence type="ECO:0000313" key="3">
    <source>
        <dbReference type="Proteomes" id="UP000219947"/>
    </source>
</evidence>
<dbReference type="Proteomes" id="UP000219947">
    <property type="component" value="Unassembled WGS sequence"/>
</dbReference>
<comment type="caution">
    <text evidence="2">The sequence shown here is derived from an EMBL/GenBank/DDBJ whole genome shotgun (WGS) entry which is preliminary data.</text>
</comment>
<dbReference type="PANTHER" id="PTHR21310:SF15">
    <property type="entry name" value="AMINOGLYCOSIDE PHOSPHOTRANSFERASE DOMAIN-CONTAINING PROTEIN"/>
    <property type="match status" value="1"/>
</dbReference>
<gene>
    <name evidence="2" type="ORF">CRM92_03460</name>
</gene>
<keyword evidence="2" id="KW-0808">Transferase</keyword>
<name>A0A2A8D918_9MICC</name>
<dbReference type="GO" id="GO:0016740">
    <property type="term" value="F:transferase activity"/>
    <property type="evidence" value="ECO:0007669"/>
    <property type="project" value="UniProtKB-KW"/>
</dbReference>
<evidence type="ECO:0000313" key="2">
    <source>
        <dbReference type="EMBL" id="PEN17088.1"/>
    </source>
</evidence>
<dbReference type="InterPro" id="IPR051678">
    <property type="entry name" value="AGP_Transferase"/>
</dbReference>
<dbReference type="InterPro" id="IPR002575">
    <property type="entry name" value="Aminoglycoside_PTrfase"/>
</dbReference>
<proteinExistence type="predicted"/>
<dbReference type="Gene3D" id="3.90.1200.10">
    <property type="match status" value="1"/>
</dbReference>
<dbReference type="SUPFAM" id="SSF56112">
    <property type="entry name" value="Protein kinase-like (PK-like)"/>
    <property type="match status" value="1"/>
</dbReference>